<proteinExistence type="predicted"/>
<dbReference type="PANTHER" id="PTHR30050">
    <property type="entry name" value="CHROMOSOMAL REPLICATION INITIATOR PROTEIN DNAA"/>
    <property type="match status" value="1"/>
</dbReference>
<evidence type="ECO:0000313" key="2">
    <source>
        <dbReference type="Proteomes" id="UP000054396"/>
    </source>
</evidence>
<dbReference type="EMBL" id="LPXO01000002">
    <property type="protein sequence ID" value="KUF12021.1"/>
    <property type="molecule type" value="Genomic_DNA"/>
</dbReference>
<dbReference type="Gene3D" id="1.10.8.60">
    <property type="match status" value="1"/>
</dbReference>
<accession>A0A0W7WN43</accession>
<dbReference type="Gene3D" id="3.40.50.300">
    <property type="entry name" value="P-loop containing nucleotide triphosphate hydrolases"/>
    <property type="match status" value="1"/>
</dbReference>
<dbReference type="GO" id="GO:0006270">
    <property type="term" value="P:DNA replication initiation"/>
    <property type="evidence" value="ECO:0007669"/>
    <property type="project" value="TreeGrafter"/>
</dbReference>
<dbReference type="SUPFAM" id="SSF52540">
    <property type="entry name" value="P-loop containing nucleoside triphosphate hydrolases"/>
    <property type="match status" value="1"/>
</dbReference>
<comment type="caution">
    <text evidence="1">The sequence shown here is derived from an EMBL/GenBank/DDBJ whole genome shotgun (WGS) entry which is preliminary data.</text>
</comment>
<name>A0A0W7WN43_9RHOB</name>
<dbReference type="GO" id="GO:0005886">
    <property type="term" value="C:plasma membrane"/>
    <property type="evidence" value="ECO:0007669"/>
    <property type="project" value="TreeGrafter"/>
</dbReference>
<dbReference type="PANTHER" id="PTHR30050:SF5">
    <property type="entry name" value="DNAA REGULATORY INACTIVATOR HDA"/>
    <property type="match status" value="1"/>
</dbReference>
<reference evidence="1 2" key="1">
    <citation type="submission" date="2015-12" db="EMBL/GenBank/DDBJ databases">
        <authorList>
            <person name="Shamseldin A."/>
            <person name="Moawad H."/>
            <person name="Abd El-Rahim W.M."/>
            <person name="Sadowsky M.J."/>
        </authorList>
    </citation>
    <scope>NUCLEOTIDE SEQUENCE [LARGE SCALE GENOMIC DNA]</scope>
    <source>
        <strain evidence="1 2">SJ5A-1</strain>
    </source>
</reference>
<dbReference type="AlphaFoldDB" id="A0A0W7WN43"/>
<keyword evidence="2" id="KW-1185">Reference proteome</keyword>
<sequence length="236" mass="25550">MSDARQLPLPLPTRPALGREDFYVTPANRLAVAQIEGWQTWPARKMVLTGPEGAGKTHLAHVWARLAQARIVAAEHLTAADIPALAGRPVCVEDADRIAGARAAEEALFHLHNLVLAEGHALLVTARLVPEAWPLLVPDLRSRILGAQAAQLDDPDDDLLAALLVKLFADRQIVPAPDVIPYLARRMPRRYRFAQDLVAALDRAALGRPKGVSRPLAAEVLARLDPPEAPPVDNTG</sequence>
<evidence type="ECO:0000313" key="1">
    <source>
        <dbReference type="EMBL" id="KUF12021.1"/>
    </source>
</evidence>
<dbReference type="OrthoDB" id="7390113at2"/>
<gene>
    <name evidence="1" type="ORF">AVJ23_05455</name>
</gene>
<dbReference type="Proteomes" id="UP000054396">
    <property type="component" value="Unassembled WGS sequence"/>
</dbReference>
<dbReference type="InterPro" id="IPR027417">
    <property type="entry name" value="P-loop_NTPase"/>
</dbReference>
<dbReference type="GO" id="GO:0003688">
    <property type="term" value="F:DNA replication origin binding"/>
    <property type="evidence" value="ECO:0007669"/>
    <property type="project" value="TreeGrafter"/>
</dbReference>
<organism evidence="1 2">
    <name type="scientific">Pseudoponticoccus marisrubri</name>
    <dbReference type="NCBI Taxonomy" id="1685382"/>
    <lineage>
        <taxon>Bacteria</taxon>
        <taxon>Pseudomonadati</taxon>
        <taxon>Pseudomonadota</taxon>
        <taxon>Alphaproteobacteria</taxon>
        <taxon>Rhodobacterales</taxon>
        <taxon>Roseobacteraceae</taxon>
        <taxon>Pseudoponticoccus</taxon>
    </lineage>
</organism>
<protein>
    <submittedName>
        <fullName evidence="1">Chromosomal replication initiator DnaA</fullName>
    </submittedName>
</protein>
<dbReference type="RefSeq" id="WP_058861139.1">
    <property type="nucleotide sequence ID" value="NZ_LPXO01000002.1"/>
</dbReference>
<dbReference type="STRING" id="1685382.AVJ23_05455"/>